<dbReference type="Proteomes" id="UP001497535">
    <property type="component" value="Unassembled WGS sequence"/>
</dbReference>
<protein>
    <submittedName>
        <fullName evidence="1">Uncharacterized protein</fullName>
    </submittedName>
</protein>
<proteinExistence type="predicted"/>
<accession>A0ACB0YQB6</accession>
<dbReference type="EMBL" id="CAVMJV010000016">
    <property type="protein sequence ID" value="CAK5057811.1"/>
    <property type="molecule type" value="Genomic_DNA"/>
</dbReference>
<sequence>MFFKEQRFILRLFLAINKNCLKFTKNHTTYTRIFSISSSENYLSIVKWGINYLMEGTYSSFEIRTCK</sequence>
<evidence type="ECO:0000313" key="2">
    <source>
        <dbReference type="Proteomes" id="UP001497535"/>
    </source>
</evidence>
<comment type="caution">
    <text evidence="1">The sequence shown here is derived from an EMBL/GenBank/DDBJ whole genome shotgun (WGS) entry which is preliminary data.</text>
</comment>
<keyword evidence="2" id="KW-1185">Reference proteome</keyword>
<gene>
    <name evidence="1" type="ORF">MENTE1834_LOCUS15301</name>
</gene>
<reference evidence="1" key="1">
    <citation type="submission" date="2023-11" db="EMBL/GenBank/DDBJ databases">
        <authorList>
            <person name="Poullet M."/>
        </authorList>
    </citation>
    <scope>NUCLEOTIDE SEQUENCE</scope>
    <source>
        <strain evidence="1">E1834</strain>
    </source>
</reference>
<name>A0ACB0YQB6_MELEN</name>
<evidence type="ECO:0000313" key="1">
    <source>
        <dbReference type="EMBL" id="CAK5057811.1"/>
    </source>
</evidence>
<organism evidence="1 2">
    <name type="scientific">Meloidogyne enterolobii</name>
    <name type="common">Root-knot nematode worm</name>
    <name type="synonym">Meloidogyne mayaguensis</name>
    <dbReference type="NCBI Taxonomy" id="390850"/>
    <lineage>
        <taxon>Eukaryota</taxon>
        <taxon>Metazoa</taxon>
        <taxon>Ecdysozoa</taxon>
        <taxon>Nematoda</taxon>
        <taxon>Chromadorea</taxon>
        <taxon>Rhabditida</taxon>
        <taxon>Tylenchina</taxon>
        <taxon>Tylenchomorpha</taxon>
        <taxon>Tylenchoidea</taxon>
        <taxon>Meloidogynidae</taxon>
        <taxon>Meloidogyninae</taxon>
        <taxon>Meloidogyne</taxon>
    </lineage>
</organism>